<proteinExistence type="predicted"/>
<dbReference type="Pfam" id="PF13021">
    <property type="entry name" value="DUF3885"/>
    <property type="match status" value="1"/>
</dbReference>
<keyword evidence="3" id="KW-1185">Reference proteome</keyword>
<dbReference type="Proteomes" id="UP000199598">
    <property type="component" value="Unassembled WGS sequence"/>
</dbReference>
<dbReference type="RefSeq" id="WP_208860583.1">
    <property type="nucleotide sequence ID" value="NZ_FOSK01000015.1"/>
</dbReference>
<evidence type="ECO:0000259" key="1">
    <source>
        <dbReference type="Pfam" id="PF13021"/>
    </source>
</evidence>
<dbReference type="EMBL" id="FOSK01000015">
    <property type="protein sequence ID" value="SFL04283.1"/>
    <property type="molecule type" value="Genomic_DNA"/>
</dbReference>
<gene>
    <name evidence="2" type="ORF">SAMN04488518_11520</name>
</gene>
<name>A0A1I4EGB5_9HYPH</name>
<evidence type="ECO:0000313" key="3">
    <source>
        <dbReference type="Proteomes" id="UP000199598"/>
    </source>
</evidence>
<accession>A0A1I4EGB5</accession>
<feature type="domain" description="DUF3885" evidence="1">
    <location>
        <begin position="19"/>
        <end position="186"/>
    </location>
</feature>
<dbReference type="InterPro" id="IPR024976">
    <property type="entry name" value="DUF3885"/>
</dbReference>
<comment type="caution">
    <text evidence="2">The sequence shown here is derived from an EMBL/GenBank/DDBJ whole genome shotgun (WGS) entry which is preliminary data.</text>
</comment>
<evidence type="ECO:0000313" key="2">
    <source>
        <dbReference type="EMBL" id="SFL04283.1"/>
    </source>
</evidence>
<organism evidence="2 3">
    <name type="scientific">Pseudovibrio ascidiaceicola</name>
    <dbReference type="NCBI Taxonomy" id="285279"/>
    <lineage>
        <taxon>Bacteria</taxon>
        <taxon>Pseudomonadati</taxon>
        <taxon>Pseudomonadota</taxon>
        <taxon>Alphaproteobacteria</taxon>
        <taxon>Hyphomicrobiales</taxon>
        <taxon>Stappiaceae</taxon>
        <taxon>Pseudovibrio</taxon>
    </lineage>
</organism>
<reference evidence="2 3" key="1">
    <citation type="submission" date="2016-10" db="EMBL/GenBank/DDBJ databases">
        <authorList>
            <person name="Varghese N."/>
            <person name="Submissions S."/>
        </authorList>
    </citation>
    <scope>NUCLEOTIDE SEQUENCE [LARGE SCALE GENOMIC DNA]</scope>
    <source>
        <strain evidence="2 3">DSM 16392</strain>
    </source>
</reference>
<sequence>MKRFIDQWRGYFGDLPPYSHYLREALPERWVRFHALPEAKRYAETPEEEAVIFHRARILGNRILKEGQKCLFVEYFPNFDEYPLPYSHKLLDQFRLKYWFKWKYKEDPFGEQETLGFYGNEVRWFPEVCREALKDAAQDEERFLLMNRETSRIVAPYDGGFDCFLLNGEEVARLKNDYKDWLSPSDSGL</sequence>
<protein>
    <recommendedName>
        <fullName evidence="1">DUF3885 domain-containing protein</fullName>
    </recommendedName>
</protein>